<dbReference type="EMBL" id="NDIQ01000022">
    <property type="protein sequence ID" value="PRT57057.1"/>
    <property type="molecule type" value="Genomic_DNA"/>
</dbReference>
<keyword evidence="1" id="KW-0175">Coiled coil</keyword>
<evidence type="ECO:0000313" key="3">
    <source>
        <dbReference type="EMBL" id="PRT57057.1"/>
    </source>
</evidence>
<organism evidence="3 4">
    <name type="scientific">Wickerhamiella sorbophila</name>
    <dbReference type="NCBI Taxonomy" id="45607"/>
    <lineage>
        <taxon>Eukaryota</taxon>
        <taxon>Fungi</taxon>
        <taxon>Dikarya</taxon>
        <taxon>Ascomycota</taxon>
        <taxon>Saccharomycotina</taxon>
        <taxon>Dipodascomycetes</taxon>
        <taxon>Dipodascales</taxon>
        <taxon>Trichomonascaceae</taxon>
        <taxon>Wickerhamiella</taxon>
    </lineage>
</organism>
<dbReference type="PANTHER" id="PTHR42064">
    <property type="entry name" value="YALI0F28677P"/>
    <property type="match status" value="1"/>
</dbReference>
<dbReference type="AlphaFoldDB" id="A0A2T0FQ17"/>
<dbReference type="PANTHER" id="PTHR42064:SF1">
    <property type="entry name" value="YALI0F28677P"/>
    <property type="match status" value="1"/>
</dbReference>
<dbReference type="OrthoDB" id="4085487at2759"/>
<reference evidence="3 4" key="1">
    <citation type="submission" date="2017-04" db="EMBL/GenBank/DDBJ databases">
        <title>Genome sequencing of [Candida] sorbophila.</title>
        <authorList>
            <person name="Ahn J.O."/>
        </authorList>
    </citation>
    <scope>NUCLEOTIDE SEQUENCE [LARGE SCALE GENOMIC DNA]</scope>
    <source>
        <strain evidence="3 4">DS02</strain>
    </source>
</reference>
<gene>
    <name evidence="3" type="ORF">B9G98_04677</name>
</gene>
<name>A0A2T0FQ17_9ASCO</name>
<dbReference type="RefSeq" id="XP_024667002.1">
    <property type="nucleotide sequence ID" value="XM_024811234.1"/>
</dbReference>
<feature type="coiled-coil region" evidence="1">
    <location>
        <begin position="641"/>
        <end position="675"/>
    </location>
</feature>
<dbReference type="GeneID" id="36518425"/>
<sequence>MSFSAATLEMPQGQKDVDPALDALAPSGLVLRGVSSVHSLRDIPYVEDMSVQIESITEAVHRSFSISSIASSANASMSTMAQPPPTQKPPHSPGVGAGQAPSMSAGIAPATPVSNLQAVLELRSEYQRASKFIEQNGKLCMTSIILSSIIERISSSFDQAVIDYLSSASSIASVDAQYFANSYHQLHDFYRHLCRIGPLAAILPNASRLSTLVKWDYRQMINSFLTLIRTSPGFIAASYRELEPAQAAAFLGSQDTDIVDRVKLAQRRDPLGILYHGVFHNSPYRANFFAAVCASVLLENEDDNLCLAIFNRFNSRPLPRETAKQLTNFLRTYISNGLFLAAPTQSTPTCEVGEDDYVNTAVSRLIALLVKPDGVLSRQFTELMVALDQQVANELVEQLAIKYFVCFVRSLICDPHSSGLLTDMYISENTRRYILSPLVDRISCIIEDPYGRDLLDALIGRSLPEPTDINMFFAPGEHIVLNMTDIVTLFNALLPVNVGAAAAVPSNGDDDADDDDENEWCFSNIRSDLEPVIKELTGSLPHLSNRLNRNSVTEPGIFAEHWQVFKIEADGLINDISETLWPTEAPLDVVVLALTGDSSKSVYEMLADAIREAEDSGNFLDQMLLGAALKKPAPQLLGEIAHKLECNLEFLTQNVEKLETLLEKSLERLSVQQELLHGCMQRLSNQRAIVWYESEVRTCANWQRASDVIGILRGEKALQRSNSGSSTTSTVSSVTRRSSRARRLSILSTHSLSVGDSFFVSKDYLPRPKLSDREVELTIQYMRTHHIQNFCPSEELIHRFTCEISSLVERIFDREFLLNTASYKLDLRREPSFGRDPPGNPVQTHRMSMSVLPDMRGSVSGQRYANSSHQFRRSSPNLLDFFEWRSSGGGDANTPKPQSCELQLGLDIAGGDEYNGLPDRSMIVGLLLSDLGLEFLERGSDVDIYMQQTGRMVLDGDSGIYQPILDNISVQTNPMAKLRGLHTLVEVARYQPSLRGGGDIVNRDDMVQELSQSLCREPGTLFRDLQLIAAFVPINVLDSTAEGQAFWDVAEVASSIVELAMSKSMGLAQRILKYHMETAFASSVTTSGISDVVAIWSFCARYGRAAAQRRLAQLYMDFPHTQLDVMPFSRPGVIFEGVEPSGVREAVAAHWMQHAADRGDAEAQQWCQQRLY</sequence>
<evidence type="ECO:0000313" key="4">
    <source>
        <dbReference type="Proteomes" id="UP000238350"/>
    </source>
</evidence>
<proteinExistence type="predicted"/>
<dbReference type="Proteomes" id="UP000238350">
    <property type="component" value="Unassembled WGS sequence"/>
</dbReference>
<dbReference type="STRING" id="45607.A0A2T0FQ17"/>
<protein>
    <submittedName>
        <fullName evidence="3">Uncharacterized protein</fullName>
    </submittedName>
</protein>
<feature type="region of interest" description="Disordered" evidence="2">
    <location>
        <begin position="75"/>
        <end position="103"/>
    </location>
</feature>
<keyword evidence="4" id="KW-1185">Reference proteome</keyword>
<comment type="caution">
    <text evidence="3">The sequence shown here is derived from an EMBL/GenBank/DDBJ whole genome shotgun (WGS) entry which is preliminary data.</text>
</comment>
<evidence type="ECO:0000256" key="2">
    <source>
        <dbReference type="SAM" id="MobiDB-lite"/>
    </source>
</evidence>
<feature type="compositionally biased region" description="Pro residues" evidence="2">
    <location>
        <begin position="82"/>
        <end position="92"/>
    </location>
</feature>
<accession>A0A2T0FQ17</accession>
<evidence type="ECO:0000256" key="1">
    <source>
        <dbReference type="SAM" id="Coils"/>
    </source>
</evidence>